<dbReference type="AlphaFoldDB" id="A0A6L2LXN8"/>
<comment type="function">
    <text evidence="10">Removal of H(2)O(2), oxidation of toxic reductants, biosynthesis and degradation of lignin, suberization, auxin catabolism, response to environmental stresses such as wounding, pathogen attack and oxidative stress.</text>
</comment>
<evidence type="ECO:0000256" key="4">
    <source>
        <dbReference type="ARBA" id="ARBA00022617"/>
    </source>
</evidence>
<dbReference type="InterPro" id="IPR002016">
    <property type="entry name" value="Haem_peroxidase"/>
</dbReference>
<evidence type="ECO:0000256" key="7">
    <source>
        <dbReference type="ARBA" id="ARBA00023004"/>
    </source>
</evidence>
<dbReference type="PROSITE" id="PS50873">
    <property type="entry name" value="PEROXIDASE_4"/>
    <property type="match status" value="1"/>
</dbReference>
<protein>
    <recommendedName>
        <fullName evidence="2 10">Peroxidase</fullName>
        <ecNumber evidence="2 10">1.11.1.7</ecNumber>
    </recommendedName>
</protein>
<keyword evidence="10" id="KW-0376">Hydrogen peroxide</keyword>
<dbReference type="InterPro" id="IPR000823">
    <property type="entry name" value="Peroxidase_pln"/>
</dbReference>
<keyword evidence="10" id="KW-0964">Secreted</keyword>
<keyword evidence="4 10" id="KW-0349">Heme</keyword>
<comment type="catalytic activity">
    <reaction evidence="1 10">
        <text>2 a phenolic donor + H2O2 = 2 a phenolic radical donor + 2 H2O</text>
        <dbReference type="Rhea" id="RHEA:56136"/>
        <dbReference type="ChEBI" id="CHEBI:15377"/>
        <dbReference type="ChEBI" id="CHEBI:16240"/>
        <dbReference type="ChEBI" id="CHEBI:139520"/>
        <dbReference type="ChEBI" id="CHEBI:139521"/>
        <dbReference type="EC" id="1.11.1.7"/>
    </reaction>
</comment>
<comment type="caution">
    <text evidence="12">The sequence shown here is derived from an EMBL/GenBank/DDBJ whole genome shotgun (WGS) entry which is preliminary data.</text>
</comment>
<evidence type="ECO:0000256" key="6">
    <source>
        <dbReference type="ARBA" id="ARBA00023002"/>
    </source>
</evidence>
<keyword evidence="3 10" id="KW-0575">Peroxidase</keyword>
<sequence>MAKLGKAYGKPMKAYPWLGPGLYYIDSERGQLKGTKFCVRYGSPYAYGVLDSGYDAHSGGKREIQRTMMELLYQLDGFNSRASATMSLAVTPTAWNVLTWSLRKDIRGGIALPLATLKLVDLESLLPKFTLQKGLPNCINNIRSIRFIILSMFSLPKHLKADNTLGSPFWSVNLGRRDSKSMSFNVANGNAIPPRISFLNDHVRTFQAVGVTANDMVALAAAYTIGQASGTSFRPHVYNDAYLHSGGSTDQLVEEYKRNPIKFNVDFAAAMIKMGDISPFTDDDCEIRHNCRVPNYLEDVVCSLLCFEVLDYQF</sequence>
<evidence type="ECO:0000256" key="9">
    <source>
        <dbReference type="PIRSR" id="PIRSR600823-3"/>
    </source>
</evidence>
<name>A0A6L2LXN8_TANCI</name>
<keyword evidence="5 9" id="KW-0479">Metal-binding</keyword>
<dbReference type="PANTHER" id="PTHR31388">
    <property type="entry name" value="PEROXIDASE 72-RELATED"/>
    <property type="match status" value="1"/>
</dbReference>
<comment type="similarity">
    <text evidence="10">Belongs to the peroxidase family. Classical plant (class III) peroxidase subfamily.</text>
</comment>
<evidence type="ECO:0000313" key="12">
    <source>
        <dbReference type="EMBL" id="GEU66561.1"/>
    </source>
</evidence>
<feature type="domain" description="Plant heme peroxidase family profile" evidence="11">
    <location>
        <begin position="128"/>
        <end position="295"/>
    </location>
</feature>
<dbReference type="GO" id="GO:0020037">
    <property type="term" value="F:heme binding"/>
    <property type="evidence" value="ECO:0007669"/>
    <property type="project" value="UniProtKB-UniRule"/>
</dbReference>
<dbReference type="PANTHER" id="PTHR31388:SF144">
    <property type="entry name" value="PEROXIDASE 67-RELATED"/>
    <property type="match status" value="1"/>
</dbReference>
<evidence type="ECO:0000259" key="11">
    <source>
        <dbReference type="PROSITE" id="PS50873"/>
    </source>
</evidence>
<evidence type="ECO:0000256" key="2">
    <source>
        <dbReference type="ARBA" id="ARBA00012313"/>
    </source>
</evidence>
<accession>A0A6L2LXN8</accession>
<organism evidence="12">
    <name type="scientific">Tanacetum cinerariifolium</name>
    <name type="common">Dalmatian daisy</name>
    <name type="synonym">Chrysanthemum cinerariifolium</name>
    <dbReference type="NCBI Taxonomy" id="118510"/>
    <lineage>
        <taxon>Eukaryota</taxon>
        <taxon>Viridiplantae</taxon>
        <taxon>Streptophyta</taxon>
        <taxon>Embryophyta</taxon>
        <taxon>Tracheophyta</taxon>
        <taxon>Spermatophyta</taxon>
        <taxon>Magnoliopsida</taxon>
        <taxon>eudicotyledons</taxon>
        <taxon>Gunneridae</taxon>
        <taxon>Pentapetalae</taxon>
        <taxon>asterids</taxon>
        <taxon>campanulids</taxon>
        <taxon>Asterales</taxon>
        <taxon>Asteraceae</taxon>
        <taxon>Asteroideae</taxon>
        <taxon>Anthemideae</taxon>
        <taxon>Anthemidinae</taxon>
        <taxon>Tanacetum</taxon>
    </lineage>
</organism>
<dbReference type="PRINTS" id="PR00461">
    <property type="entry name" value="PLPEROXIDASE"/>
</dbReference>
<evidence type="ECO:0000256" key="10">
    <source>
        <dbReference type="RuleBase" id="RU362060"/>
    </source>
</evidence>
<dbReference type="EMBL" id="BKCJ010005405">
    <property type="protein sequence ID" value="GEU66561.1"/>
    <property type="molecule type" value="Genomic_DNA"/>
</dbReference>
<gene>
    <name evidence="12" type="ORF">Tci_038539</name>
</gene>
<keyword evidence="6 10" id="KW-0560">Oxidoreductase</keyword>
<dbReference type="Gene3D" id="1.10.420.10">
    <property type="entry name" value="Peroxidase, domain 2"/>
    <property type="match status" value="2"/>
</dbReference>
<dbReference type="PRINTS" id="PR00458">
    <property type="entry name" value="PEROXIDASE"/>
</dbReference>
<keyword evidence="7 10" id="KW-0408">Iron</keyword>
<comment type="cofactor">
    <cofactor evidence="10">
        <name>heme b</name>
        <dbReference type="ChEBI" id="CHEBI:60344"/>
    </cofactor>
    <text evidence="10">Binds 1 heme b (iron(II)-protoporphyrin IX) group per subunit.</text>
</comment>
<dbReference type="EC" id="1.11.1.7" evidence="2 10"/>
<evidence type="ECO:0000256" key="5">
    <source>
        <dbReference type="ARBA" id="ARBA00022723"/>
    </source>
</evidence>
<dbReference type="GO" id="GO:0005576">
    <property type="term" value="C:extracellular region"/>
    <property type="evidence" value="ECO:0007669"/>
    <property type="project" value="UniProtKB-SubCell"/>
</dbReference>
<comment type="cofactor">
    <cofactor evidence="9 10">
        <name>Ca(2+)</name>
        <dbReference type="ChEBI" id="CHEBI:29108"/>
    </cofactor>
    <text evidence="9 10">Binds 2 calcium ions per subunit.</text>
</comment>
<reference evidence="12" key="1">
    <citation type="journal article" date="2019" name="Sci. Rep.">
        <title>Draft genome of Tanacetum cinerariifolium, the natural source of mosquito coil.</title>
        <authorList>
            <person name="Yamashiro T."/>
            <person name="Shiraishi A."/>
            <person name="Satake H."/>
            <person name="Nakayama K."/>
        </authorList>
    </citation>
    <scope>NUCLEOTIDE SEQUENCE</scope>
</reference>
<feature type="binding site" evidence="9">
    <location>
        <position position="224"/>
    </location>
    <ligand>
        <name>Ca(2+)</name>
        <dbReference type="ChEBI" id="CHEBI:29108"/>
        <label>2</label>
    </ligand>
</feature>
<keyword evidence="9 10" id="KW-0106">Calcium</keyword>
<dbReference type="InterPro" id="IPR010255">
    <property type="entry name" value="Haem_peroxidase_sf"/>
</dbReference>
<dbReference type="GO" id="GO:0046872">
    <property type="term" value="F:metal ion binding"/>
    <property type="evidence" value="ECO:0007669"/>
    <property type="project" value="UniProtKB-UniRule"/>
</dbReference>
<dbReference type="GO" id="GO:0006979">
    <property type="term" value="P:response to oxidative stress"/>
    <property type="evidence" value="ECO:0007669"/>
    <property type="project" value="UniProtKB-UniRule"/>
</dbReference>
<dbReference type="Gene3D" id="1.10.520.10">
    <property type="match status" value="2"/>
</dbReference>
<evidence type="ECO:0000256" key="8">
    <source>
        <dbReference type="PIRSR" id="PIRSR600823-2"/>
    </source>
</evidence>
<evidence type="ECO:0000256" key="3">
    <source>
        <dbReference type="ARBA" id="ARBA00022559"/>
    </source>
</evidence>
<dbReference type="GO" id="GO:0140825">
    <property type="term" value="F:lactoperoxidase activity"/>
    <property type="evidence" value="ECO:0007669"/>
    <property type="project" value="UniProtKB-EC"/>
</dbReference>
<comment type="subcellular location">
    <subcellularLocation>
        <location evidence="10">Secreted</location>
    </subcellularLocation>
</comment>
<dbReference type="SUPFAM" id="SSF48113">
    <property type="entry name" value="Heme-dependent peroxidases"/>
    <property type="match status" value="1"/>
</dbReference>
<feature type="binding site" evidence="8">
    <location>
        <position position="193"/>
    </location>
    <ligand>
        <name>substrate</name>
    </ligand>
</feature>
<dbReference type="GO" id="GO:0042744">
    <property type="term" value="P:hydrogen peroxide catabolic process"/>
    <property type="evidence" value="ECO:0007669"/>
    <property type="project" value="UniProtKB-KW"/>
</dbReference>
<proteinExistence type="inferred from homology"/>
<dbReference type="Pfam" id="PF00141">
    <property type="entry name" value="peroxidase"/>
    <property type="match status" value="1"/>
</dbReference>
<evidence type="ECO:0000256" key="1">
    <source>
        <dbReference type="ARBA" id="ARBA00000189"/>
    </source>
</evidence>